<dbReference type="PROSITE" id="PS00943">
    <property type="entry name" value="UBIA"/>
    <property type="match status" value="1"/>
</dbReference>
<evidence type="ECO:0000313" key="11">
    <source>
        <dbReference type="Proteomes" id="UP000077654"/>
    </source>
</evidence>
<dbReference type="FunFam" id="1.10.357.140:FF:000001">
    <property type="entry name" value="Protoheme IX farnesyltransferase"/>
    <property type="match status" value="1"/>
</dbReference>
<dbReference type="NCBIfam" id="TIGR01473">
    <property type="entry name" value="cyoE_ctaB"/>
    <property type="match status" value="1"/>
</dbReference>
<keyword evidence="6 9" id="KW-0350">Heme biosynthesis</keyword>
<keyword evidence="11" id="KW-1185">Reference proteome</keyword>
<keyword evidence="5 9" id="KW-1133">Transmembrane helix</keyword>
<feature type="transmembrane region" description="Helical" evidence="9">
    <location>
        <begin position="163"/>
        <end position="185"/>
    </location>
</feature>
<comment type="pathway">
    <text evidence="9">Porphyrin-containing compound metabolism; heme O biosynthesis; heme O from protoheme: step 1/1.</text>
</comment>
<keyword evidence="7 9" id="KW-0472">Membrane</keyword>
<evidence type="ECO:0000256" key="6">
    <source>
        <dbReference type="ARBA" id="ARBA00023133"/>
    </source>
</evidence>
<comment type="similarity">
    <text evidence="9">Belongs to the UbiA prenyltransferase family. Protoheme IX farnesyltransferase subfamily.</text>
</comment>
<organism evidence="10 11">
    <name type="scientific">Buchnera aphidicola subsp. Schlechtendalia chinensis</name>
    <dbReference type="NCBI Taxonomy" id="118110"/>
    <lineage>
        <taxon>Bacteria</taxon>
        <taxon>Pseudomonadati</taxon>
        <taxon>Pseudomonadota</taxon>
        <taxon>Gammaproteobacteria</taxon>
        <taxon>Enterobacterales</taxon>
        <taxon>Erwiniaceae</taxon>
        <taxon>Buchnera</taxon>
    </lineage>
</organism>
<evidence type="ECO:0000256" key="3">
    <source>
        <dbReference type="ARBA" id="ARBA00022679"/>
    </source>
</evidence>
<evidence type="ECO:0000256" key="8">
    <source>
        <dbReference type="ARBA" id="ARBA00047690"/>
    </source>
</evidence>
<dbReference type="CDD" id="cd13957">
    <property type="entry name" value="PT_UbiA_Cox10"/>
    <property type="match status" value="1"/>
</dbReference>
<evidence type="ECO:0000256" key="2">
    <source>
        <dbReference type="ARBA" id="ARBA00022475"/>
    </source>
</evidence>
<feature type="transmembrane region" description="Helical" evidence="9">
    <location>
        <begin position="259"/>
        <end position="281"/>
    </location>
</feature>
<dbReference type="Pfam" id="PF01040">
    <property type="entry name" value="UbiA"/>
    <property type="match status" value="1"/>
</dbReference>
<reference evidence="10 11" key="1">
    <citation type="submission" date="2015-04" db="EMBL/GenBank/DDBJ databases">
        <title>Buchnera aphidicola assembly.</title>
        <authorList>
            <person name="Zhang Y."/>
        </authorList>
    </citation>
    <scope>NUCLEOTIDE SEQUENCE [LARGE SCALE GENOMIC DNA]</scope>
    <source>
        <strain evidence="10 11">SC</strain>
    </source>
</reference>
<feature type="transmembrane region" description="Helical" evidence="9">
    <location>
        <begin position="12"/>
        <end position="33"/>
    </location>
</feature>
<evidence type="ECO:0000313" key="10">
    <source>
        <dbReference type="EMBL" id="ANF17179.1"/>
    </source>
</evidence>
<feature type="transmembrane region" description="Helical" evidence="9">
    <location>
        <begin position="80"/>
        <end position="103"/>
    </location>
</feature>
<comment type="function">
    <text evidence="9">Converts heme B (protoheme IX) to heme O by substitution of the vinyl group on carbon 2 of heme B porphyrin ring with a hydroxyethyl farnesyl side group.</text>
</comment>
<keyword evidence="4 9" id="KW-0812">Transmembrane</keyword>
<feature type="transmembrane region" description="Helical" evidence="9">
    <location>
        <begin position="109"/>
        <end position="126"/>
    </location>
</feature>
<dbReference type="InterPro" id="IPR044878">
    <property type="entry name" value="UbiA_sf"/>
</dbReference>
<dbReference type="GO" id="GO:0008495">
    <property type="term" value="F:protoheme IX farnesyltransferase activity"/>
    <property type="evidence" value="ECO:0007669"/>
    <property type="project" value="UniProtKB-UniRule"/>
</dbReference>
<dbReference type="Gene3D" id="1.10.357.140">
    <property type="entry name" value="UbiA prenyltransferase"/>
    <property type="match status" value="1"/>
</dbReference>
<dbReference type="InterPro" id="IPR030470">
    <property type="entry name" value="UbiA_prenylTrfase_CS"/>
</dbReference>
<feature type="transmembrane region" description="Helical" evidence="9">
    <location>
        <begin position="230"/>
        <end position="247"/>
    </location>
</feature>
<feature type="transmembrane region" description="Helical" evidence="9">
    <location>
        <begin position="39"/>
        <end position="59"/>
    </location>
</feature>
<sequence length="285" mass="33064">MILLFIELLKPKIIFGNLISSLGGFLLASKGSINYKLLFLNMISVSLVIGSSCIFNNIIDSDIDKYMSRTKNRILVTNTCFYNLSIFFGIFLGILGFLIYGYFVNVLCMLLSFLGFIIYVVCYSLFLKRKSIYSTLVGSISGAIPPILGYCSVTNYIDLCVLNLFLIFFVWQIPHSYAIFIMHFNDYKKANIPIFPSFRSFSETKIHVNIFIFLFLTFSCLLTVMKYVGHKFFICIFFLSMIWIFLSEKKYKNDYDHVLWAKNIFYHSILLIFVTNIMMALDYIN</sequence>
<dbReference type="OrthoDB" id="9814417at2"/>
<gene>
    <name evidence="9" type="primary">cyoE</name>
    <name evidence="10" type="ORF">XW81_02130</name>
</gene>
<dbReference type="InterPro" id="IPR006369">
    <property type="entry name" value="Protohaem_IX_farnesylTrfase"/>
</dbReference>
<proteinExistence type="inferred from homology"/>
<keyword evidence="3 9" id="KW-0808">Transferase</keyword>
<dbReference type="NCBIfam" id="NF003348">
    <property type="entry name" value="PRK04375.1-1"/>
    <property type="match status" value="1"/>
</dbReference>
<dbReference type="AlphaFoldDB" id="A0A172WDX0"/>
<dbReference type="EMBL" id="CP011299">
    <property type="protein sequence ID" value="ANF17179.1"/>
    <property type="molecule type" value="Genomic_DNA"/>
</dbReference>
<dbReference type="RefSeq" id="WP_075474302.1">
    <property type="nucleotide sequence ID" value="NZ_CP011299.1"/>
</dbReference>
<evidence type="ECO:0000256" key="7">
    <source>
        <dbReference type="ARBA" id="ARBA00023136"/>
    </source>
</evidence>
<dbReference type="PANTHER" id="PTHR43448">
    <property type="entry name" value="PROTOHEME IX FARNESYLTRANSFERASE, MITOCHONDRIAL"/>
    <property type="match status" value="1"/>
</dbReference>
<dbReference type="PANTHER" id="PTHR43448:SF2">
    <property type="entry name" value="PROTOHEME IX FARNESYLTRANSFERASE, MITOCHONDRIAL"/>
    <property type="match status" value="1"/>
</dbReference>
<feature type="transmembrane region" description="Helical" evidence="9">
    <location>
        <begin position="133"/>
        <end position="157"/>
    </location>
</feature>
<evidence type="ECO:0000256" key="9">
    <source>
        <dbReference type="HAMAP-Rule" id="MF_00154"/>
    </source>
</evidence>
<dbReference type="Proteomes" id="UP000077654">
    <property type="component" value="Chromosome"/>
</dbReference>
<evidence type="ECO:0000256" key="1">
    <source>
        <dbReference type="ARBA" id="ARBA00004651"/>
    </source>
</evidence>
<feature type="transmembrane region" description="Helical" evidence="9">
    <location>
        <begin position="206"/>
        <end position="224"/>
    </location>
</feature>
<dbReference type="GO" id="GO:0048034">
    <property type="term" value="P:heme O biosynthetic process"/>
    <property type="evidence" value="ECO:0007669"/>
    <property type="project" value="UniProtKB-UniRule"/>
</dbReference>
<accession>A0A172WDX0</accession>
<dbReference type="UniPathway" id="UPA00834">
    <property type="reaction ID" value="UER00712"/>
</dbReference>
<dbReference type="PATRIC" id="fig|118110.3.peg.425"/>
<dbReference type="HAMAP" id="MF_00154">
    <property type="entry name" value="CyoE_CtaB"/>
    <property type="match status" value="1"/>
</dbReference>
<comment type="catalytic activity">
    <reaction evidence="8 9">
        <text>heme b + (2E,6E)-farnesyl diphosphate + H2O = Fe(II)-heme o + diphosphate</text>
        <dbReference type="Rhea" id="RHEA:28070"/>
        <dbReference type="ChEBI" id="CHEBI:15377"/>
        <dbReference type="ChEBI" id="CHEBI:33019"/>
        <dbReference type="ChEBI" id="CHEBI:60344"/>
        <dbReference type="ChEBI" id="CHEBI:60530"/>
        <dbReference type="ChEBI" id="CHEBI:175763"/>
        <dbReference type="EC" id="2.5.1.141"/>
    </reaction>
</comment>
<dbReference type="EC" id="2.5.1.141" evidence="9"/>
<dbReference type="STRING" id="118110.XW81_02130"/>
<dbReference type="InterPro" id="IPR000537">
    <property type="entry name" value="UbiA_prenyltransferase"/>
</dbReference>
<evidence type="ECO:0000256" key="5">
    <source>
        <dbReference type="ARBA" id="ARBA00022989"/>
    </source>
</evidence>
<comment type="miscellaneous">
    <text evidence="9">Carbon 2 of the heme B porphyrin ring is defined according to the Fischer nomenclature.</text>
</comment>
<comment type="subcellular location">
    <subcellularLocation>
        <location evidence="1 9">Cell membrane</location>
        <topology evidence="1 9">Multi-pass membrane protein</topology>
    </subcellularLocation>
</comment>
<keyword evidence="2 9" id="KW-1003">Cell membrane</keyword>
<name>A0A172WDX0_BUCSC</name>
<dbReference type="GO" id="GO:0005886">
    <property type="term" value="C:plasma membrane"/>
    <property type="evidence" value="ECO:0007669"/>
    <property type="project" value="UniProtKB-SubCell"/>
</dbReference>
<evidence type="ECO:0000256" key="4">
    <source>
        <dbReference type="ARBA" id="ARBA00022692"/>
    </source>
</evidence>
<protein>
    <recommendedName>
        <fullName evidence="9">Protoheme IX farnesyltransferase</fullName>
        <ecNumber evidence="9">2.5.1.141</ecNumber>
    </recommendedName>
    <alternativeName>
        <fullName evidence="9">Heme B farnesyltransferase</fullName>
    </alternativeName>
    <alternativeName>
        <fullName evidence="9">Heme O synthase</fullName>
    </alternativeName>
</protein>